<dbReference type="AlphaFoldDB" id="X0USJ0"/>
<dbReference type="InterPro" id="IPR010706">
    <property type="entry name" value="Fatty_acid_cis-trans_isomerase"/>
</dbReference>
<protein>
    <submittedName>
        <fullName evidence="1">Uncharacterized protein</fullName>
    </submittedName>
</protein>
<evidence type="ECO:0000313" key="1">
    <source>
        <dbReference type="EMBL" id="GAF91415.1"/>
    </source>
</evidence>
<name>X0USJ0_9ZZZZ</name>
<proteinExistence type="predicted"/>
<dbReference type="Pfam" id="PF06934">
    <property type="entry name" value="CTI"/>
    <property type="match status" value="1"/>
</dbReference>
<feature type="non-terminal residue" evidence="1">
    <location>
        <position position="1"/>
    </location>
</feature>
<dbReference type="EMBL" id="BARS01018162">
    <property type="protein sequence ID" value="GAF91415.1"/>
    <property type="molecule type" value="Genomic_DNA"/>
</dbReference>
<reference evidence="1" key="1">
    <citation type="journal article" date="2014" name="Front. Microbiol.">
        <title>High frequency of phylogenetically diverse reductive dehalogenase-homologous genes in deep subseafloor sedimentary metagenomes.</title>
        <authorList>
            <person name="Kawai M."/>
            <person name="Futagami T."/>
            <person name="Toyoda A."/>
            <person name="Takaki Y."/>
            <person name="Nishi S."/>
            <person name="Hori S."/>
            <person name="Arai W."/>
            <person name="Tsubouchi T."/>
            <person name="Morono Y."/>
            <person name="Uchiyama I."/>
            <person name="Ito T."/>
            <person name="Fujiyama A."/>
            <person name="Inagaki F."/>
            <person name="Takami H."/>
        </authorList>
    </citation>
    <scope>NUCLEOTIDE SEQUENCE</scope>
    <source>
        <strain evidence="1">Expedition CK06-06</strain>
    </source>
</reference>
<comment type="caution">
    <text evidence="1">The sequence shown here is derived from an EMBL/GenBank/DDBJ whole genome shotgun (WGS) entry which is preliminary data.</text>
</comment>
<organism evidence="1">
    <name type="scientific">marine sediment metagenome</name>
    <dbReference type="NCBI Taxonomy" id="412755"/>
    <lineage>
        <taxon>unclassified sequences</taxon>
        <taxon>metagenomes</taxon>
        <taxon>ecological metagenomes</taxon>
    </lineage>
</organism>
<feature type="non-terminal residue" evidence="1">
    <location>
        <position position="277"/>
    </location>
</feature>
<sequence>IPTEARYRFLLENGELIVSGVTYGPVCLGQTATYAIKDQFWVYFVDPKHDVTVLDPKLGLETWNVFMAQSIFGNDDYEAAYGAALAKLRPKGYTIDALWNGGGENPNAWLTVLRHESNVSVMKGRQGGIPRTQWLMDYSGFERLYYDTVANFKYWSGDISKLSTLVFFNYLRQEFEDNFLLLLPEDERGKIRGEWTQGIGEIGLDVMPFAGADQPTQVETSKRDPLLSLIEDIQAHMGEAISGPVDELNPRVKPDVSLSDPIEGYDDWVKAASLLPR</sequence>
<gene>
    <name evidence="1" type="ORF">S01H1_29596</name>
</gene>
<accession>X0USJ0</accession>